<organism evidence="2 3">
    <name type="scientific">Streptomyces polyrhachis</name>
    <dbReference type="NCBI Taxonomy" id="1282885"/>
    <lineage>
        <taxon>Bacteria</taxon>
        <taxon>Bacillati</taxon>
        <taxon>Actinomycetota</taxon>
        <taxon>Actinomycetes</taxon>
        <taxon>Kitasatosporales</taxon>
        <taxon>Streptomycetaceae</taxon>
        <taxon>Streptomyces</taxon>
    </lineage>
</organism>
<comment type="caution">
    <text evidence="2">The sequence shown here is derived from an EMBL/GenBank/DDBJ whole genome shotgun (WGS) entry which is preliminary data.</text>
</comment>
<dbReference type="Pfam" id="PF10990">
    <property type="entry name" value="DUF2809"/>
    <property type="match status" value="1"/>
</dbReference>
<dbReference type="RefSeq" id="WP_386411242.1">
    <property type="nucleotide sequence ID" value="NZ_JBHSZO010000002.1"/>
</dbReference>
<accession>A0ABW2GAI4</accession>
<feature type="transmembrane region" description="Helical" evidence="1">
    <location>
        <begin position="60"/>
        <end position="81"/>
    </location>
</feature>
<gene>
    <name evidence="2" type="ORF">ACFQLX_02235</name>
</gene>
<keyword evidence="1" id="KW-1133">Transmembrane helix</keyword>
<dbReference type="Proteomes" id="UP001596413">
    <property type="component" value="Unassembled WGS sequence"/>
</dbReference>
<keyword evidence="3" id="KW-1185">Reference proteome</keyword>
<evidence type="ECO:0000313" key="3">
    <source>
        <dbReference type="Proteomes" id="UP001596413"/>
    </source>
</evidence>
<dbReference type="EMBL" id="JBHSZO010000002">
    <property type="protein sequence ID" value="MFC7216994.1"/>
    <property type="molecule type" value="Genomic_DNA"/>
</dbReference>
<keyword evidence="1" id="KW-0472">Membrane</keyword>
<keyword evidence="1" id="KW-0812">Transmembrane</keyword>
<evidence type="ECO:0000313" key="2">
    <source>
        <dbReference type="EMBL" id="MFC7216994.1"/>
    </source>
</evidence>
<feature type="transmembrane region" description="Helical" evidence="1">
    <location>
        <begin position="36"/>
        <end position="53"/>
    </location>
</feature>
<sequence>MRTRLFACAAAFLTVAAGLGIRAVMTGDTAKYAGDALYTVLIYVLVVLIAPAVKPVVAAGVAMGFSCAVELLQLTGLVGDLAAHHLAARLVLGTTFNAPDLIWYAVGAILSALIHSAARRPVLTAVRPVECSRGR</sequence>
<protein>
    <submittedName>
        <fullName evidence="2">DUF2809 domain-containing protein</fullName>
    </submittedName>
</protein>
<evidence type="ECO:0000256" key="1">
    <source>
        <dbReference type="SAM" id="Phobius"/>
    </source>
</evidence>
<reference evidence="3" key="1">
    <citation type="journal article" date="2019" name="Int. J. Syst. Evol. Microbiol.">
        <title>The Global Catalogue of Microorganisms (GCM) 10K type strain sequencing project: providing services to taxonomists for standard genome sequencing and annotation.</title>
        <authorList>
            <consortium name="The Broad Institute Genomics Platform"/>
            <consortium name="The Broad Institute Genome Sequencing Center for Infectious Disease"/>
            <person name="Wu L."/>
            <person name="Ma J."/>
        </authorList>
    </citation>
    <scope>NUCLEOTIDE SEQUENCE [LARGE SCALE GENOMIC DNA]</scope>
    <source>
        <strain evidence="3">CGMCC 1.13681</strain>
    </source>
</reference>
<name>A0ABW2GAI4_9ACTN</name>
<feature type="transmembrane region" description="Helical" evidence="1">
    <location>
        <begin position="101"/>
        <end position="118"/>
    </location>
</feature>
<proteinExistence type="predicted"/>
<dbReference type="InterPro" id="IPR021257">
    <property type="entry name" value="DUF2809"/>
</dbReference>